<dbReference type="Proteomes" id="UP001519309">
    <property type="component" value="Unassembled WGS sequence"/>
</dbReference>
<dbReference type="EMBL" id="JAGGLP010000002">
    <property type="protein sequence ID" value="MBP2048024.1"/>
    <property type="molecule type" value="Genomic_DNA"/>
</dbReference>
<keyword evidence="2" id="KW-1185">Reference proteome</keyword>
<comment type="caution">
    <text evidence="1">The sequence shown here is derived from an EMBL/GenBank/DDBJ whole genome shotgun (WGS) entry which is preliminary data.</text>
</comment>
<reference evidence="1 2" key="1">
    <citation type="submission" date="2021-03" db="EMBL/GenBank/DDBJ databases">
        <title>Genomic Encyclopedia of Type Strains, Phase IV (KMG-IV): sequencing the most valuable type-strain genomes for metagenomic binning, comparative biology and taxonomic classification.</title>
        <authorList>
            <person name="Goeker M."/>
        </authorList>
    </citation>
    <scope>NUCLEOTIDE SEQUENCE [LARGE SCALE GENOMIC DNA]</scope>
    <source>
        <strain evidence="1 2">DSM 40499</strain>
    </source>
</reference>
<protein>
    <submittedName>
        <fullName evidence="1">ABC-type glycerol-3-phosphate transport system permease component</fullName>
    </submittedName>
</protein>
<name>A0ABS4LKW1_9ACTN</name>
<sequence length="32" mass="3528">MATAISVLPLLFVFLLLQRWLEQGIAQTGIKG</sequence>
<gene>
    <name evidence="1" type="ORF">J2Z21_000948</name>
</gene>
<organism evidence="1 2">
    <name type="scientific">Streptomyces griseochromogenes</name>
    <dbReference type="NCBI Taxonomy" id="68214"/>
    <lineage>
        <taxon>Bacteria</taxon>
        <taxon>Bacillati</taxon>
        <taxon>Actinomycetota</taxon>
        <taxon>Actinomycetes</taxon>
        <taxon>Kitasatosporales</taxon>
        <taxon>Streptomycetaceae</taxon>
        <taxon>Streptomyces</taxon>
    </lineage>
</organism>
<accession>A0ABS4LKW1</accession>
<evidence type="ECO:0000313" key="1">
    <source>
        <dbReference type="EMBL" id="MBP2048024.1"/>
    </source>
</evidence>
<evidence type="ECO:0000313" key="2">
    <source>
        <dbReference type="Proteomes" id="UP001519309"/>
    </source>
</evidence>
<proteinExistence type="predicted"/>